<proteinExistence type="predicted"/>
<comment type="caution">
    <text evidence="1">The sequence shown here is derived from an EMBL/GenBank/DDBJ whole genome shotgun (WGS) entry which is preliminary data.</text>
</comment>
<reference evidence="1 2" key="1">
    <citation type="submission" date="2020-05" db="EMBL/GenBank/DDBJ databases">
        <title>Azospirillum oleiclasticum sp. nov, a nitrogen-fixing and heavy crude oil-emulsifying bacterium isolated from the crude oil of Yumen Oilfield.</title>
        <authorList>
            <person name="Wu D."/>
            <person name="Cai M."/>
            <person name="Zhang X."/>
        </authorList>
    </citation>
    <scope>NUCLEOTIDE SEQUENCE [LARGE SCALE GENOMIC DNA]</scope>
    <source>
        <strain evidence="1 2">ROY-1-1-2</strain>
    </source>
</reference>
<dbReference type="Proteomes" id="UP000584642">
    <property type="component" value="Unassembled WGS sequence"/>
</dbReference>
<protein>
    <submittedName>
        <fullName evidence="1">Uncharacterized protein</fullName>
    </submittedName>
</protein>
<evidence type="ECO:0000313" key="2">
    <source>
        <dbReference type="Proteomes" id="UP000584642"/>
    </source>
</evidence>
<gene>
    <name evidence="1" type="ORF">HND93_17870</name>
</gene>
<organism evidence="1 2">
    <name type="scientific">Azospirillum oleiclasticum</name>
    <dbReference type="NCBI Taxonomy" id="2735135"/>
    <lineage>
        <taxon>Bacteria</taxon>
        <taxon>Pseudomonadati</taxon>
        <taxon>Pseudomonadota</taxon>
        <taxon>Alphaproteobacteria</taxon>
        <taxon>Rhodospirillales</taxon>
        <taxon>Azospirillaceae</taxon>
        <taxon>Azospirillum</taxon>
    </lineage>
</organism>
<accession>A0ABX2TB78</accession>
<name>A0ABX2TB78_9PROT</name>
<sequence>MDTLIVALNGALVAGILMTLSTLALAAAASAAGRRRAALAAALTAPRRAPDPYGRRR</sequence>
<evidence type="ECO:0000313" key="1">
    <source>
        <dbReference type="EMBL" id="NYZ21584.1"/>
    </source>
</evidence>
<dbReference type="EMBL" id="JABFDB010000012">
    <property type="protein sequence ID" value="NYZ21584.1"/>
    <property type="molecule type" value="Genomic_DNA"/>
</dbReference>
<keyword evidence="2" id="KW-1185">Reference proteome</keyword>
<dbReference type="RefSeq" id="WP_180283356.1">
    <property type="nucleotide sequence ID" value="NZ_JABFDB010000012.1"/>
</dbReference>